<organism evidence="3 4">
    <name type="scientific">Aromatoleum diolicum</name>
    <dbReference type="NCBI Taxonomy" id="75796"/>
    <lineage>
        <taxon>Bacteria</taxon>
        <taxon>Pseudomonadati</taxon>
        <taxon>Pseudomonadota</taxon>
        <taxon>Betaproteobacteria</taxon>
        <taxon>Rhodocyclales</taxon>
        <taxon>Rhodocyclaceae</taxon>
        <taxon>Aromatoleum</taxon>
    </lineage>
</organism>
<keyword evidence="2" id="KW-0472">Membrane</keyword>
<name>A0ABX1Q6B2_9RHOO</name>
<dbReference type="RefSeq" id="WP_169259000.1">
    <property type="nucleotide sequence ID" value="NZ_WTVQ01000004.1"/>
</dbReference>
<accession>A0ABX1Q6B2</accession>
<proteinExistence type="predicted"/>
<evidence type="ECO:0000256" key="2">
    <source>
        <dbReference type="SAM" id="Phobius"/>
    </source>
</evidence>
<evidence type="ECO:0000313" key="3">
    <source>
        <dbReference type="EMBL" id="NMG73848.1"/>
    </source>
</evidence>
<keyword evidence="4" id="KW-1185">Reference proteome</keyword>
<feature type="transmembrane region" description="Helical" evidence="2">
    <location>
        <begin position="44"/>
        <end position="62"/>
    </location>
</feature>
<dbReference type="Proteomes" id="UP000648984">
    <property type="component" value="Unassembled WGS sequence"/>
</dbReference>
<protein>
    <submittedName>
        <fullName evidence="3">Uncharacterized protein</fullName>
    </submittedName>
</protein>
<dbReference type="EMBL" id="WTVQ01000004">
    <property type="protein sequence ID" value="NMG73848.1"/>
    <property type="molecule type" value="Genomic_DNA"/>
</dbReference>
<evidence type="ECO:0000313" key="4">
    <source>
        <dbReference type="Proteomes" id="UP000648984"/>
    </source>
</evidence>
<keyword evidence="2" id="KW-1133">Transmembrane helix</keyword>
<feature type="region of interest" description="Disordered" evidence="1">
    <location>
        <begin position="1"/>
        <end position="26"/>
    </location>
</feature>
<sequence length="63" mass="6534">MAPKPRSIPQHAHGHHNHHDHQTHAALAPAFPGTALVLGVNARVALAAAAAALLWITVGWAIA</sequence>
<evidence type="ECO:0000256" key="1">
    <source>
        <dbReference type="SAM" id="MobiDB-lite"/>
    </source>
</evidence>
<comment type="caution">
    <text evidence="3">The sequence shown here is derived from an EMBL/GenBank/DDBJ whole genome shotgun (WGS) entry which is preliminary data.</text>
</comment>
<reference evidence="3 4" key="1">
    <citation type="submission" date="2019-12" db="EMBL/GenBank/DDBJ databases">
        <title>Comparative genomics gives insights into the taxonomy of the Azoarcus-Aromatoleum group and reveals separate origins of nif in the plant-associated Azoarcus and non-plant-associated Aromatoleum sub-groups.</title>
        <authorList>
            <person name="Lafos M."/>
            <person name="Maluk M."/>
            <person name="Batista M."/>
            <person name="Junghare M."/>
            <person name="Carmona M."/>
            <person name="Faoro H."/>
            <person name="Cruz L.M."/>
            <person name="Battistoni F."/>
            <person name="De Souza E."/>
            <person name="Pedrosa F."/>
            <person name="Chen W.-M."/>
            <person name="Poole P.S."/>
            <person name="Dixon R.A."/>
            <person name="James E.K."/>
        </authorList>
    </citation>
    <scope>NUCLEOTIDE SEQUENCE [LARGE SCALE GENOMIC DNA]</scope>
    <source>
        <strain evidence="3 4">22Lin</strain>
    </source>
</reference>
<feature type="compositionally biased region" description="Basic residues" evidence="1">
    <location>
        <begin position="12"/>
        <end position="21"/>
    </location>
</feature>
<keyword evidence="2" id="KW-0812">Transmembrane</keyword>
<gene>
    <name evidence="3" type="ORF">GPA25_03655</name>
</gene>